<sequence>MAVSRVVSTRVLQQLAARPQVSRSIATRTLPRNGGGGGHGGHGDHGHHPHLVFEKGPFTKRQGLILVGGGLTVGIGVVMLAFKLQLAKNK</sequence>
<keyword evidence="2" id="KW-1133">Transmembrane helix</keyword>
<name>A0A836CJR8_9STRA</name>
<evidence type="ECO:0000313" key="4">
    <source>
        <dbReference type="Proteomes" id="UP000664859"/>
    </source>
</evidence>
<reference evidence="3" key="1">
    <citation type="submission" date="2021-02" db="EMBL/GenBank/DDBJ databases">
        <title>First Annotated Genome of the Yellow-green Alga Tribonema minus.</title>
        <authorList>
            <person name="Mahan K.M."/>
        </authorList>
    </citation>
    <scope>NUCLEOTIDE SEQUENCE</scope>
    <source>
        <strain evidence="3">UTEX B ZZ1240</strain>
    </source>
</reference>
<proteinExistence type="predicted"/>
<keyword evidence="4" id="KW-1185">Reference proteome</keyword>
<keyword evidence="2" id="KW-0472">Membrane</keyword>
<dbReference type="AlphaFoldDB" id="A0A836CJR8"/>
<dbReference type="EMBL" id="JAFCMP010000057">
    <property type="protein sequence ID" value="KAG5189175.1"/>
    <property type="molecule type" value="Genomic_DNA"/>
</dbReference>
<evidence type="ECO:0000313" key="3">
    <source>
        <dbReference type="EMBL" id="KAG5189175.1"/>
    </source>
</evidence>
<comment type="caution">
    <text evidence="3">The sequence shown here is derived from an EMBL/GenBank/DDBJ whole genome shotgun (WGS) entry which is preliminary data.</text>
</comment>
<dbReference type="Proteomes" id="UP000664859">
    <property type="component" value="Unassembled WGS sequence"/>
</dbReference>
<keyword evidence="2" id="KW-0812">Transmembrane</keyword>
<accession>A0A836CJR8</accession>
<feature type="region of interest" description="Disordered" evidence="1">
    <location>
        <begin position="22"/>
        <end position="53"/>
    </location>
</feature>
<evidence type="ECO:0000256" key="2">
    <source>
        <dbReference type="SAM" id="Phobius"/>
    </source>
</evidence>
<protein>
    <submittedName>
        <fullName evidence="3">Uncharacterized protein</fullName>
    </submittedName>
</protein>
<organism evidence="3 4">
    <name type="scientific">Tribonema minus</name>
    <dbReference type="NCBI Taxonomy" id="303371"/>
    <lineage>
        <taxon>Eukaryota</taxon>
        <taxon>Sar</taxon>
        <taxon>Stramenopiles</taxon>
        <taxon>Ochrophyta</taxon>
        <taxon>PX clade</taxon>
        <taxon>Xanthophyceae</taxon>
        <taxon>Tribonematales</taxon>
        <taxon>Tribonemataceae</taxon>
        <taxon>Tribonema</taxon>
    </lineage>
</organism>
<evidence type="ECO:0000256" key="1">
    <source>
        <dbReference type="SAM" id="MobiDB-lite"/>
    </source>
</evidence>
<feature type="transmembrane region" description="Helical" evidence="2">
    <location>
        <begin position="63"/>
        <end position="82"/>
    </location>
</feature>
<gene>
    <name evidence="3" type="ORF">JKP88DRAFT_23798</name>
</gene>